<keyword evidence="5" id="KW-0998">Cell outer membrane</keyword>
<dbReference type="SUPFAM" id="SSF48452">
    <property type="entry name" value="TPR-like"/>
    <property type="match status" value="1"/>
</dbReference>
<dbReference type="Gene3D" id="1.25.40.390">
    <property type="match status" value="1"/>
</dbReference>
<evidence type="ECO:0000256" key="4">
    <source>
        <dbReference type="ARBA" id="ARBA00023136"/>
    </source>
</evidence>
<dbReference type="GO" id="GO:0009279">
    <property type="term" value="C:cell outer membrane"/>
    <property type="evidence" value="ECO:0007669"/>
    <property type="project" value="UniProtKB-SubCell"/>
</dbReference>
<evidence type="ECO:0000259" key="8">
    <source>
        <dbReference type="Pfam" id="PF14322"/>
    </source>
</evidence>
<dbReference type="InterPro" id="IPR011990">
    <property type="entry name" value="TPR-like_helical_dom_sf"/>
</dbReference>
<feature type="signal peptide" evidence="6">
    <location>
        <begin position="1"/>
        <end position="17"/>
    </location>
</feature>
<dbReference type="EMBL" id="WQKZ01000002">
    <property type="protein sequence ID" value="MVN76854.1"/>
    <property type="molecule type" value="Genomic_DNA"/>
</dbReference>
<evidence type="ECO:0000256" key="1">
    <source>
        <dbReference type="ARBA" id="ARBA00004442"/>
    </source>
</evidence>
<reference evidence="9 10" key="1">
    <citation type="submission" date="2019-12" db="EMBL/GenBank/DDBJ databases">
        <title>Hymenobacter sp. HMF4947 Genome sequencing and assembly.</title>
        <authorList>
            <person name="Kang H."/>
            <person name="Cha I."/>
            <person name="Kim H."/>
            <person name="Joh K."/>
        </authorList>
    </citation>
    <scope>NUCLEOTIDE SEQUENCE [LARGE SCALE GENOMIC DNA]</scope>
    <source>
        <strain evidence="9 10">HMF4947</strain>
    </source>
</reference>
<comment type="similarity">
    <text evidence="2">Belongs to the SusD family.</text>
</comment>
<proteinExistence type="inferred from homology"/>
<dbReference type="Pfam" id="PF07980">
    <property type="entry name" value="SusD_RagB"/>
    <property type="match status" value="1"/>
</dbReference>
<dbReference type="InterPro" id="IPR012944">
    <property type="entry name" value="SusD_RagB_dom"/>
</dbReference>
<evidence type="ECO:0000313" key="9">
    <source>
        <dbReference type="EMBL" id="MVN76854.1"/>
    </source>
</evidence>
<keyword evidence="3 6" id="KW-0732">Signal</keyword>
<dbReference type="RefSeq" id="WP_157565164.1">
    <property type="nucleotide sequence ID" value="NZ_WQKZ01000002.1"/>
</dbReference>
<feature type="domain" description="SusD-like N-terminal" evidence="8">
    <location>
        <begin position="43"/>
        <end position="234"/>
    </location>
</feature>
<comment type="caution">
    <text evidence="9">The sequence shown here is derived from an EMBL/GenBank/DDBJ whole genome shotgun (WGS) entry which is preliminary data.</text>
</comment>
<evidence type="ECO:0000256" key="3">
    <source>
        <dbReference type="ARBA" id="ARBA00022729"/>
    </source>
</evidence>
<dbReference type="Proteomes" id="UP000441336">
    <property type="component" value="Unassembled WGS sequence"/>
</dbReference>
<name>A0A7K1TEN7_9BACT</name>
<dbReference type="Pfam" id="PF14322">
    <property type="entry name" value="SusD-like_3"/>
    <property type="match status" value="1"/>
</dbReference>
<gene>
    <name evidence="9" type="ORF">GO988_11015</name>
</gene>
<dbReference type="CDD" id="cd08977">
    <property type="entry name" value="SusD"/>
    <property type="match status" value="1"/>
</dbReference>
<feature type="chain" id="PRO_5029896153" evidence="6">
    <location>
        <begin position="18"/>
        <end position="470"/>
    </location>
</feature>
<comment type="subcellular location">
    <subcellularLocation>
        <location evidence="1">Cell outer membrane</location>
    </subcellularLocation>
</comment>
<accession>A0A7K1TEN7</accession>
<protein>
    <submittedName>
        <fullName evidence="9">RagB/SusD family nutrient uptake outer membrane protein</fullName>
    </submittedName>
</protein>
<sequence>MKKIVPGLLAMALLAAALPSCNNKLNVQPVTYIDTSTAFNNASDVQAALVGCYTGLQSVNLYGGYLQLMTDLLADNGDESFVGTFTQPQEAQRKTLLITNSQVSATWLSAYDVINRTNNVLANLSKLSTPAQQASVEGEAKFIRSLVYFDLVRMFGRAWNDGTPASNPGVPLVLAPTLTAADALPVARNTVADVYTQIITDLTTAEARLITGGGLNSFSASRYACAALLARVYLQQGDFANAAAAANRALATTSLGLNPFYGANFGFTTANVSAATISITTNTNTIEDIFAIQVTAQSGTNQLNTFYARNRRADVTVLPQFTSLFETGDSRALLYTPATASVASYTRKYDALYGNVKLIRVDEMLLTRAEANFRAGGTPVGATPLADVNAVRTRAGLPALATVTLAAILKERRLELAFEGFRLGDLKRNQETTVDPLTNASIPWNASRLVFPIPFREINVNPNLVQNAGY</sequence>
<feature type="domain" description="RagB/SusD" evidence="7">
    <location>
        <begin position="355"/>
        <end position="470"/>
    </location>
</feature>
<keyword evidence="4" id="KW-0472">Membrane</keyword>
<evidence type="ECO:0000256" key="6">
    <source>
        <dbReference type="SAM" id="SignalP"/>
    </source>
</evidence>
<dbReference type="AlphaFoldDB" id="A0A7K1TEN7"/>
<evidence type="ECO:0000256" key="2">
    <source>
        <dbReference type="ARBA" id="ARBA00006275"/>
    </source>
</evidence>
<organism evidence="9 10">
    <name type="scientific">Hymenobacter ginkgonis</name>
    <dbReference type="NCBI Taxonomy" id="2682976"/>
    <lineage>
        <taxon>Bacteria</taxon>
        <taxon>Pseudomonadati</taxon>
        <taxon>Bacteroidota</taxon>
        <taxon>Cytophagia</taxon>
        <taxon>Cytophagales</taxon>
        <taxon>Hymenobacteraceae</taxon>
        <taxon>Hymenobacter</taxon>
    </lineage>
</organism>
<keyword evidence="10" id="KW-1185">Reference proteome</keyword>
<evidence type="ECO:0000313" key="10">
    <source>
        <dbReference type="Proteomes" id="UP000441336"/>
    </source>
</evidence>
<dbReference type="InterPro" id="IPR033985">
    <property type="entry name" value="SusD-like_N"/>
</dbReference>
<evidence type="ECO:0000259" key="7">
    <source>
        <dbReference type="Pfam" id="PF07980"/>
    </source>
</evidence>
<evidence type="ECO:0000256" key="5">
    <source>
        <dbReference type="ARBA" id="ARBA00023237"/>
    </source>
</evidence>